<protein>
    <submittedName>
        <fullName evidence="1">Uncharacterized protein</fullName>
    </submittedName>
</protein>
<evidence type="ECO:0000313" key="2">
    <source>
        <dbReference type="Proteomes" id="UP000708208"/>
    </source>
</evidence>
<reference evidence="1" key="1">
    <citation type="submission" date="2021-06" db="EMBL/GenBank/DDBJ databases">
        <authorList>
            <person name="Hodson N. C."/>
            <person name="Mongue J. A."/>
            <person name="Jaron S. K."/>
        </authorList>
    </citation>
    <scope>NUCLEOTIDE SEQUENCE</scope>
</reference>
<dbReference type="Proteomes" id="UP000708208">
    <property type="component" value="Unassembled WGS sequence"/>
</dbReference>
<proteinExistence type="predicted"/>
<comment type="caution">
    <text evidence="1">The sequence shown here is derived from an EMBL/GenBank/DDBJ whole genome shotgun (WGS) entry which is preliminary data.</text>
</comment>
<organism evidence="1 2">
    <name type="scientific">Allacma fusca</name>
    <dbReference type="NCBI Taxonomy" id="39272"/>
    <lineage>
        <taxon>Eukaryota</taxon>
        <taxon>Metazoa</taxon>
        <taxon>Ecdysozoa</taxon>
        <taxon>Arthropoda</taxon>
        <taxon>Hexapoda</taxon>
        <taxon>Collembola</taxon>
        <taxon>Symphypleona</taxon>
        <taxon>Sminthuridae</taxon>
        <taxon>Allacma</taxon>
    </lineage>
</organism>
<dbReference type="AlphaFoldDB" id="A0A8J2L1T3"/>
<keyword evidence="2" id="KW-1185">Reference proteome</keyword>
<sequence>MRKLFLCPTSRRIFVVIQKHISHPFKINLRRKYMSNEISNTPLESWVFRFSYRNYTREDGHPLQILLP</sequence>
<accession>A0A8J2L1T3</accession>
<gene>
    <name evidence="1" type="ORF">AFUS01_LOCUS34068</name>
</gene>
<evidence type="ECO:0000313" key="1">
    <source>
        <dbReference type="EMBL" id="CAG7823878.1"/>
    </source>
</evidence>
<dbReference type="EMBL" id="CAJVCH010530888">
    <property type="protein sequence ID" value="CAG7823878.1"/>
    <property type="molecule type" value="Genomic_DNA"/>
</dbReference>
<name>A0A8J2L1T3_9HEXA</name>